<feature type="compositionally biased region" description="Polar residues" evidence="14">
    <location>
        <begin position="180"/>
        <end position="190"/>
    </location>
</feature>
<feature type="region of interest" description="Disordered" evidence="14">
    <location>
        <begin position="1"/>
        <end position="40"/>
    </location>
</feature>
<reference evidence="16 17" key="1">
    <citation type="submission" date="2018-01" db="EMBL/GenBank/DDBJ databases">
        <title>Genome characterization of the sugarcane-associated fungus Trichoderma ghanense CCMA-1212 and their application in lignocelulose bioconversion.</title>
        <authorList>
            <person name="Steindorff A.S."/>
            <person name="Mendes T.D."/>
            <person name="Vilela E.S.D."/>
            <person name="Rodrigues D.S."/>
            <person name="Formighieri E.F."/>
            <person name="Melo I.S."/>
            <person name="Favaro L.C.L."/>
        </authorList>
    </citation>
    <scope>NUCLEOTIDE SEQUENCE [LARGE SCALE GENOMIC DNA]</scope>
    <source>
        <strain evidence="16 17">CCMA-1212</strain>
    </source>
</reference>
<feature type="compositionally biased region" description="Pro residues" evidence="14">
    <location>
        <begin position="208"/>
        <end position="219"/>
    </location>
</feature>
<accession>A0ABY2GW02</accession>
<dbReference type="PANTHER" id="PTHR46828">
    <property type="entry name" value="ENDO-1,4-BETA-XYLANASE A-RELATED"/>
    <property type="match status" value="1"/>
</dbReference>
<dbReference type="InterPro" id="IPR033123">
    <property type="entry name" value="GH11_dom"/>
</dbReference>
<evidence type="ECO:0000256" key="2">
    <source>
        <dbReference type="ARBA" id="ARBA00004613"/>
    </source>
</evidence>
<feature type="compositionally biased region" description="Low complexity" evidence="14">
    <location>
        <begin position="167"/>
        <end position="179"/>
    </location>
</feature>
<evidence type="ECO:0000256" key="12">
    <source>
        <dbReference type="ARBA" id="ARBA00023326"/>
    </source>
</evidence>
<evidence type="ECO:0000256" key="10">
    <source>
        <dbReference type="ARBA" id="ARBA00023277"/>
    </source>
</evidence>
<dbReference type="SUPFAM" id="SSF50978">
    <property type="entry name" value="WD40 repeat-like"/>
    <property type="match status" value="1"/>
</dbReference>
<evidence type="ECO:0000256" key="14">
    <source>
        <dbReference type="SAM" id="MobiDB-lite"/>
    </source>
</evidence>
<evidence type="ECO:0000256" key="6">
    <source>
        <dbReference type="ARBA" id="ARBA00022525"/>
    </source>
</evidence>
<evidence type="ECO:0000259" key="15">
    <source>
        <dbReference type="PROSITE" id="PS51761"/>
    </source>
</evidence>
<evidence type="ECO:0000313" key="17">
    <source>
        <dbReference type="Proteomes" id="UP001642720"/>
    </source>
</evidence>
<dbReference type="InterPro" id="IPR013320">
    <property type="entry name" value="ConA-like_dom_sf"/>
</dbReference>
<proteinExistence type="inferred from homology"/>
<sequence length="831" mass="90640">MESPPFATDLDRIADTLRRIDTDDTPISPRHNAPASFEPETAVQGIANNMNTEPRYHASTRDFAVPPPSKGHAVAQWLEESDDVVDEYHMPMQRDSRGSLPRRPPSRDQAQSIRRESVNSQRKLSNASSNYYQPGYSLYPAPSKPLPPLPTPKSTTHRVPSRDSSDRSSISTHRSSQVSATTSTPDATTVSFSPPPRRSRVPANFYKPPDPSEMLPPPRKSSRPAEVVFWKLLQSDDKKNGPVHYIDMSSSLATMATKHGNNIIKVWSAAGGTVQQVIKFSSYTAAQSRSREYLIRSHAILSEPTNLIAIATRFGRYIEIWNWAKKKCLQTIDDADRWTSAQIESYDGALSSLAIYAGEKGLIDVYRATPEKKPFVKSRTIDLNRVDLPFVPQYPELALSKTSPLLALAAGPRPPRQGHPPPEKETLLVAWDTTEGGSNKPYRVARPWQHKELDTAIPCEMVTYGSAVVSIWIPATFRAVPATNGGSGYNLAPVTVPYRYVLVWDLAANSTRTFGIPNTTSCLSPDCRFVAYCHATGTDIGARGSIVILDVMTGKEVWSWPDPEALAIDYTPRPGFEQFDDLSRVSELSFSADGKFLNVGDLDGHIGIISSLVVALVGIASSLAAPLDESLNVNVTERGPNNFVLGGHNAVRRAAINYNQDYTTGGDVVYTHSNTGFAVNWSYPNDFVVGVGWNPGGSAPITFSGNFGVGSGVGLLSVYGWSTNPLVEYYVVEDNYGFSSGGTVKGSVTSDGSSYTIWENTRVNEPSIVGTATFNQYISIRNSKRSSGTVTVANHFNAWKSLGMNLGTMNYQVVAVEGWGGQGGVQQTVSN</sequence>
<dbReference type="RefSeq" id="XP_073555913.1">
    <property type="nucleotide sequence ID" value="XM_073705675.1"/>
</dbReference>
<dbReference type="PANTHER" id="PTHR46828:SF4">
    <property type="entry name" value="ENDO-1,4-BETA-XYLANASE"/>
    <property type="match status" value="1"/>
</dbReference>
<protein>
    <recommendedName>
        <fullName evidence="5 13">endo-1,4-beta-xylanase</fullName>
        <ecNumber evidence="5 13">3.2.1.8</ecNumber>
    </recommendedName>
</protein>
<keyword evidence="8" id="KW-0732">Signal</keyword>
<comment type="similarity">
    <text evidence="4 13">Belongs to the glycosyl hydrolase 11 (cellulase G) family.</text>
</comment>
<comment type="pathway">
    <text evidence="3 13">Glycan degradation; xylan degradation.</text>
</comment>
<keyword evidence="10 13" id="KW-0119">Carbohydrate metabolism</keyword>
<feature type="domain" description="GH11" evidence="15">
    <location>
        <begin position="644"/>
        <end position="830"/>
    </location>
</feature>
<evidence type="ECO:0000256" key="1">
    <source>
        <dbReference type="ARBA" id="ARBA00000681"/>
    </source>
</evidence>
<feature type="region of interest" description="Disordered" evidence="14">
    <location>
        <begin position="91"/>
        <end position="221"/>
    </location>
</feature>
<dbReference type="Gene3D" id="2.60.120.180">
    <property type="match status" value="1"/>
</dbReference>
<dbReference type="PRINTS" id="PR00911">
    <property type="entry name" value="GLHYDRLASE11"/>
</dbReference>
<organism evidence="16 17">
    <name type="scientific">Trichoderma ghanense</name>
    <dbReference type="NCBI Taxonomy" id="65468"/>
    <lineage>
        <taxon>Eukaryota</taxon>
        <taxon>Fungi</taxon>
        <taxon>Dikarya</taxon>
        <taxon>Ascomycota</taxon>
        <taxon>Pezizomycotina</taxon>
        <taxon>Sordariomycetes</taxon>
        <taxon>Hypocreomycetidae</taxon>
        <taxon>Hypocreales</taxon>
        <taxon>Hypocreaceae</taxon>
        <taxon>Trichoderma</taxon>
    </lineage>
</organism>
<feature type="active site" description="Proton donor" evidence="13">
    <location>
        <position position="817"/>
    </location>
</feature>
<dbReference type="SUPFAM" id="SSF49899">
    <property type="entry name" value="Concanavalin A-like lectins/glucanases"/>
    <property type="match status" value="1"/>
</dbReference>
<evidence type="ECO:0000256" key="13">
    <source>
        <dbReference type="PROSITE-ProRule" id="PRU01097"/>
    </source>
</evidence>
<feature type="active site" description="Nucleophile" evidence="13">
    <location>
        <position position="728"/>
    </location>
</feature>
<evidence type="ECO:0000256" key="5">
    <source>
        <dbReference type="ARBA" id="ARBA00012590"/>
    </source>
</evidence>
<dbReference type="InterPro" id="IPR013319">
    <property type="entry name" value="GH11/12"/>
</dbReference>
<evidence type="ECO:0000256" key="9">
    <source>
        <dbReference type="ARBA" id="ARBA00022801"/>
    </source>
</evidence>
<keyword evidence="9 13" id="KW-0378">Hydrolase</keyword>
<gene>
    <name evidence="16" type="ORF">CCMA1212_008549</name>
</gene>
<feature type="compositionally biased region" description="Polar residues" evidence="14">
    <location>
        <begin position="108"/>
        <end position="132"/>
    </location>
</feature>
<keyword evidence="11 13" id="KW-0326">Glycosidase</keyword>
<feature type="compositionally biased region" description="Pro residues" evidence="14">
    <location>
        <begin position="142"/>
        <end position="151"/>
    </location>
</feature>
<comment type="catalytic activity">
    <reaction evidence="1 13">
        <text>Endohydrolysis of (1-&gt;4)-beta-D-xylosidic linkages in xylans.</text>
        <dbReference type="EC" id="3.2.1.8"/>
    </reaction>
</comment>
<evidence type="ECO:0000256" key="11">
    <source>
        <dbReference type="ARBA" id="ARBA00023295"/>
    </source>
</evidence>
<dbReference type="Pfam" id="PF00457">
    <property type="entry name" value="Glyco_hydro_11"/>
    <property type="match status" value="1"/>
</dbReference>
<evidence type="ECO:0000256" key="3">
    <source>
        <dbReference type="ARBA" id="ARBA00004851"/>
    </source>
</evidence>
<evidence type="ECO:0000256" key="7">
    <source>
        <dbReference type="ARBA" id="ARBA00022651"/>
    </source>
</evidence>
<dbReference type="InterPro" id="IPR001137">
    <property type="entry name" value="Glyco_hydro_11"/>
</dbReference>
<keyword evidence="17" id="KW-1185">Reference proteome</keyword>
<dbReference type="GeneID" id="300580125"/>
<dbReference type="EC" id="3.2.1.8" evidence="5 13"/>
<evidence type="ECO:0000313" key="16">
    <source>
        <dbReference type="EMBL" id="TFA99711.1"/>
    </source>
</evidence>
<dbReference type="EMBL" id="PPTA01000013">
    <property type="protein sequence ID" value="TFA99711.1"/>
    <property type="molecule type" value="Genomic_DNA"/>
</dbReference>
<dbReference type="InterPro" id="IPR015943">
    <property type="entry name" value="WD40/YVTN_repeat-like_dom_sf"/>
</dbReference>
<dbReference type="PROSITE" id="PS00776">
    <property type="entry name" value="GH11_1"/>
    <property type="match status" value="1"/>
</dbReference>
<evidence type="ECO:0000256" key="4">
    <source>
        <dbReference type="ARBA" id="ARBA00007792"/>
    </source>
</evidence>
<feature type="compositionally biased region" description="Basic and acidic residues" evidence="14">
    <location>
        <begin position="9"/>
        <end position="22"/>
    </location>
</feature>
<comment type="caution">
    <text evidence="16">The sequence shown here is derived from an EMBL/GenBank/DDBJ whole genome shotgun (WGS) entry which is preliminary data.</text>
</comment>
<name>A0ABY2GW02_9HYPO</name>
<comment type="subcellular location">
    <subcellularLocation>
        <location evidence="2">Secreted</location>
    </subcellularLocation>
</comment>
<dbReference type="InterPro" id="IPR036322">
    <property type="entry name" value="WD40_repeat_dom_sf"/>
</dbReference>
<dbReference type="InterPro" id="IPR018208">
    <property type="entry name" value="GH11_AS_1"/>
</dbReference>
<keyword evidence="12 13" id="KW-0624">Polysaccharide degradation</keyword>
<evidence type="ECO:0000256" key="8">
    <source>
        <dbReference type="ARBA" id="ARBA00022729"/>
    </source>
</evidence>
<dbReference type="Gene3D" id="2.130.10.10">
    <property type="entry name" value="YVTN repeat-like/Quinoprotein amine dehydrogenase"/>
    <property type="match status" value="2"/>
</dbReference>
<dbReference type="Proteomes" id="UP001642720">
    <property type="component" value="Unassembled WGS sequence"/>
</dbReference>
<dbReference type="PROSITE" id="PS51761">
    <property type="entry name" value="GH11_3"/>
    <property type="match status" value="1"/>
</dbReference>
<keyword evidence="7 13" id="KW-0858">Xylan degradation</keyword>
<keyword evidence="6" id="KW-0964">Secreted</keyword>